<dbReference type="Proteomes" id="UP000215509">
    <property type="component" value="Unassembled WGS sequence"/>
</dbReference>
<reference evidence="2 3" key="1">
    <citation type="submission" date="2017-07" db="EMBL/GenBank/DDBJ databases">
        <title>Genome sequencing and assembly of Paenibacillus rigui.</title>
        <authorList>
            <person name="Mayilraj S."/>
        </authorList>
    </citation>
    <scope>NUCLEOTIDE SEQUENCE [LARGE SCALE GENOMIC DNA]</scope>
    <source>
        <strain evidence="2 3">JCM 16352</strain>
    </source>
</reference>
<dbReference type="OrthoDB" id="9816277at2"/>
<organism evidence="2 3">
    <name type="scientific">Paenibacillus rigui</name>
    <dbReference type="NCBI Taxonomy" id="554312"/>
    <lineage>
        <taxon>Bacteria</taxon>
        <taxon>Bacillati</taxon>
        <taxon>Bacillota</taxon>
        <taxon>Bacilli</taxon>
        <taxon>Bacillales</taxon>
        <taxon>Paenibacillaceae</taxon>
        <taxon>Paenibacillus</taxon>
    </lineage>
</organism>
<dbReference type="EMBL" id="NMQW01000004">
    <property type="protein sequence ID" value="OXM87536.1"/>
    <property type="molecule type" value="Genomic_DNA"/>
</dbReference>
<evidence type="ECO:0000313" key="2">
    <source>
        <dbReference type="EMBL" id="OXM87536.1"/>
    </source>
</evidence>
<dbReference type="Gene3D" id="1.10.10.2910">
    <property type="match status" value="1"/>
</dbReference>
<dbReference type="InterPro" id="IPR010359">
    <property type="entry name" value="IrrE_HExxH"/>
</dbReference>
<name>A0A229UVJ0_9BACL</name>
<accession>A0A229UVJ0</accession>
<dbReference type="PANTHER" id="PTHR43236:SF1">
    <property type="entry name" value="BLL7220 PROTEIN"/>
    <property type="match status" value="1"/>
</dbReference>
<proteinExistence type="predicted"/>
<gene>
    <name evidence="2" type="ORF">CF651_04195</name>
</gene>
<protein>
    <recommendedName>
        <fullName evidence="1">IrrE N-terminal-like domain-containing protein</fullName>
    </recommendedName>
</protein>
<dbReference type="InterPro" id="IPR052345">
    <property type="entry name" value="Rad_response_metalloprotease"/>
</dbReference>
<comment type="caution">
    <text evidence="2">The sequence shown here is derived from an EMBL/GenBank/DDBJ whole genome shotgun (WGS) entry which is preliminary data.</text>
</comment>
<sequence length="219" mass="25410">MAKVPFISLEQMEAITEKILMQYGFPIDSSDSSSIEVPVDEIIEFHFGLDIEWDVIDHFDPSGLVMAAIFPRKRKIVMNESCRDLFEEKIGTMHFTMAHELGHWVLHVDDEFDDQLSISIEDEEIYYCRSFSKKPPEEVQADMFAGCLLMPKPIFIQTINDLKENTNKITFRHLYKIADMFKVTISALKVRLHSLNLLYIDDKGRIHNSREDSDGQLSF</sequence>
<dbReference type="AlphaFoldDB" id="A0A229UVJ0"/>
<evidence type="ECO:0000259" key="1">
    <source>
        <dbReference type="Pfam" id="PF06114"/>
    </source>
</evidence>
<dbReference type="PANTHER" id="PTHR43236">
    <property type="entry name" value="ANTITOXIN HIGA1"/>
    <property type="match status" value="1"/>
</dbReference>
<dbReference type="RefSeq" id="WP_094013610.1">
    <property type="nucleotide sequence ID" value="NZ_NMQW01000004.1"/>
</dbReference>
<feature type="domain" description="IrrE N-terminal-like" evidence="1">
    <location>
        <begin position="94"/>
        <end position="193"/>
    </location>
</feature>
<keyword evidence="3" id="KW-1185">Reference proteome</keyword>
<evidence type="ECO:0000313" key="3">
    <source>
        <dbReference type="Proteomes" id="UP000215509"/>
    </source>
</evidence>
<dbReference type="Pfam" id="PF06114">
    <property type="entry name" value="Peptidase_M78"/>
    <property type="match status" value="1"/>
</dbReference>